<sequence>MSYNSEKSPLIHFLVVLALLLVLALLITPVFWSFIAIIHIFVSILQLIAKFCTSSVGILSLIAKRALKAGSSCANTNGYRDVVRNINGVQIHLVLTIGVGFGAHRFYNLVEERPKFRLQLYIPDEPEIMPRKEQSGMRLKTQSLPIYIRYRPHVPSPLGPNYIVEWKELIDFYLSKRYASGISNGTRLSTTKEISELIVRSNKNTRGFSEKRVDIHNVKEFDSIEIPGVNPWINETRNKVVQQKRNNLSPQETLNAAPAQPKLLFKKSQEAMQLLNINFLCLYISEKKIIFSAEYNLDNLE</sequence>
<comment type="caution">
    <text evidence="2">The sequence shown here is derived from an EMBL/GenBank/DDBJ whole genome shotgun (WGS) entry which is preliminary data.</text>
</comment>
<gene>
    <name evidence="2" type="ORF">RirG_012890</name>
</gene>
<evidence type="ECO:0000313" key="3">
    <source>
        <dbReference type="Proteomes" id="UP000022910"/>
    </source>
</evidence>
<keyword evidence="1" id="KW-0472">Membrane</keyword>
<keyword evidence="3" id="KW-1185">Reference proteome</keyword>
<evidence type="ECO:0000256" key="1">
    <source>
        <dbReference type="SAM" id="Phobius"/>
    </source>
</evidence>
<reference evidence="2 3" key="1">
    <citation type="submission" date="2014-02" db="EMBL/GenBank/DDBJ databases">
        <title>Single nucleus genome sequencing reveals high similarity among nuclei of an endomycorrhizal fungus.</title>
        <authorList>
            <person name="Lin K."/>
            <person name="Geurts R."/>
            <person name="Zhang Z."/>
            <person name="Limpens E."/>
            <person name="Saunders D.G."/>
            <person name="Mu D."/>
            <person name="Pang E."/>
            <person name="Cao H."/>
            <person name="Cha H."/>
            <person name="Lin T."/>
            <person name="Zhou Q."/>
            <person name="Shang Y."/>
            <person name="Li Y."/>
            <person name="Ivanov S."/>
            <person name="Sharma T."/>
            <person name="Velzen R.V."/>
            <person name="Ruijter N.D."/>
            <person name="Aanen D.K."/>
            <person name="Win J."/>
            <person name="Kamoun S."/>
            <person name="Bisseling T."/>
            <person name="Huang S."/>
        </authorList>
    </citation>
    <scope>NUCLEOTIDE SEQUENCE [LARGE SCALE GENOMIC DNA]</scope>
    <source>
        <strain evidence="3">DAOM197198w</strain>
    </source>
</reference>
<dbReference type="Proteomes" id="UP000022910">
    <property type="component" value="Unassembled WGS sequence"/>
</dbReference>
<dbReference type="AlphaFoldDB" id="A0A015M160"/>
<proteinExistence type="predicted"/>
<dbReference type="HOGENOM" id="CLU_924851_0_0_1"/>
<feature type="transmembrane region" description="Helical" evidence="1">
    <location>
        <begin position="38"/>
        <end position="62"/>
    </location>
</feature>
<dbReference type="OrthoDB" id="2334309at2759"/>
<keyword evidence="1" id="KW-1133">Transmembrane helix</keyword>
<accession>A0A015M160</accession>
<feature type="transmembrane region" description="Helical" evidence="1">
    <location>
        <begin position="12"/>
        <end position="32"/>
    </location>
</feature>
<protein>
    <submittedName>
        <fullName evidence="2">Uncharacterized protein</fullName>
    </submittedName>
</protein>
<organism evidence="2 3">
    <name type="scientific">Rhizophagus irregularis (strain DAOM 197198w)</name>
    <name type="common">Glomus intraradices</name>
    <dbReference type="NCBI Taxonomy" id="1432141"/>
    <lineage>
        <taxon>Eukaryota</taxon>
        <taxon>Fungi</taxon>
        <taxon>Fungi incertae sedis</taxon>
        <taxon>Mucoromycota</taxon>
        <taxon>Glomeromycotina</taxon>
        <taxon>Glomeromycetes</taxon>
        <taxon>Glomerales</taxon>
        <taxon>Glomeraceae</taxon>
        <taxon>Rhizophagus</taxon>
    </lineage>
</organism>
<name>A0A015M160_RHIIW</name>
<evidence type="ECO:0000313" key="2">
    <source>
        <dbReference type="EMBL" id="EXX78691.1"/>
    </source>
</evidence>
<dbReference type="EMBL" id="JEMT01008826">
    <property type="protein sequence ID" value="EXX78691.1"/>
    <property type="molecule type" value="Genomic_DNA"/>
</dbReference>
<keyword evidence="1" id="KW-0812">Transmembrane</keyword>